<dbReference type="STRING" id="399736.SAMN04489720_1578"/>
<dbReference type="EMBL" id="LT629695">
    <property type="protein sequence ID" value="SDH54763.1"/>
    <property type="molecule type" value="Genomic_DNA"/>
</dbReference>
<proteinExistence type="predicted"/>
<dbReference type="RefSeq" id="WP_092503960.1">
    <property type="nucleotide sequence ID" value="NZ_LT629695.1"/>
</dbReference>
<reference evidence="2" key="1">
    <citation type="submission" date="2016-10" db="EMBL/GenBank/DDBJ databases">
        <authorList>
            <person name="Varghese N."/>
            <person name="Submissions S."/>
        </authorList>
    </citation>
    <scope>NUCLEOTIDE SEQUENCE [LARGE SCALE GENOMIC DNA]</scope>
    <source>
        <strain evidence="2">DSM 22002</strain>
    </source>
</reference>
<accession>A0A1G8DAZ0</accession>
<sequence>MSAADVDAYIAGFPPEIAERLTLVREALLRAVPGADEVIRYDIAAVMLGGRYAIHYAGWRQHVGLYPVPVLDHELEEEVAPLRSGKDSVVLKHRQPLPVDLVERVAQAIVAMRAAEG</sequence>
<gene>
    <name evidence="1" type="ORF">SAMN04489720_1578</name>
</gene>
<dbReference type="OrthoDB" id="3236524at2"/>
<organism evidence="1 2">
    <name type="scientific">Agrococcus jejuensis</name>
    <dbReference type="NCBI Taxonomy" id="399736"/>
    <lineage>
        <taxon>Bacteria</taxon>
        <taxon>Bacillati</taxon>
        <taxon>Actinomycetota</taxon>
        <taxon>Actinomycetes</taxon>
        <taxon>Micrococcales</taxon>
        <taxon>Microbacteriaceae</taxon>
        <taxon>Agrococcus</taxon>
    </lineage>
</organism>
<evidence type="ECO:0000313" key="2">
    <source>
        <dbReference type="Proteomes" id="UP000198822"/>
    </source>
</evidence>
<protein>
    <submittedName>
        <fullName evidence="1">Uncharacterized conserved protein YdhG, YjbR/CyaY-like superfamily, DUF1801 family</fullName>
    </submittedName>
</protein>
<keyword evidence="2" id="KW-1185">Reference proteome</keyword>
<name>A0A1G8DAZ0_9MICO</name>
<evidence type="ECO:0000313" key="1">
    <source>
        <dbReference type="EMBL" id="SDH54763.1"/>
    </source>
</evidence>
<dbReference type="SUPFAM" id="SSF159888">
    <property type="entry name" value="YdhG-like"/>
    <property type="match status" value="1"/>
</dbReference>
<dbReference type="Proteomes" id="UP000198822">
    <property type="component" value="Chromosome I"/>
</dbReference>
<dbReference type="Gene3D" id="3.90.1150.200">
    <property type="match status" value="1"/>
</dbReference>
<dbReference type="AlphaFoldDB" id="A0A1G8DAZ0"/>